<keyword evidence="1" id="KW-0418">Kinase</keyword>
<proteinExistence type="predicted"/>
<reference evidence="1" key="1">
    <citation type="journal article" date="2022" name="Nat. Microbiol.">
        <title>Unique mobile elements and scalable gene flow at the prokaryote-eukaryote boundary revealed by circularized Asgard archaea genomes.</title>
        <authorList>
            <person name="Wu F."/>
            <person name="Speth D.R."/>
            <person name="Philosof A."/>
            <person name="Cremiere A."/>
            <person name="Narayanan A."/>
            <person name="Barco R.A."/>
            <person name="Connon S.A."/>
            <person name="Amend J.P."/>
            <person name="Antoshechkin I.A."/>
            <person name="Orphan V.J."/>
        </authorList>
    </citation>
    <scope>NUCLEOTIDE SEQUENCE</scope>
    <source>
        <strain evidence="1">PM71</strain>
    </source>
</reference>
<protein>
    <submittedName>
        <fullName evidence="1">ATP-NAD kinase family protein</fullName>
    </submittedName>
</protein>
<sequence length="371" mass="41032">MTIKIGFIVNPIAGIGGKRAWKGTDGIEEAWTIFEKEKYAYERVEKALSSISDSKSLFFYYCSDPMGESILQNYPFKKELVYSFAKDQTTAEDTKNACKLFLDKKVDLIVFVGGDGTARDILTVVNQEVPIVGIPSGVKMFSGCFLQYPTYLGEIIKAIESGEIQYTLEDVLDVDEELFRNGQVSANYFGSVLTPVKGGLMQGGKIPTGHSDEIEYESIAEDLKFSYDILNGSVILGTGSTVYQVMKYLGFNKTLLGVDFMENGKIIAEDVDEETLYNLAKDKEVKILLSPIGGQGFLLGRGNQQISARVINGCKKVDLIVVSTSSKVQTIESIKIDLNGEVNIPELNNGFIRVLTAYHQYKVKKVKLDKS</sequence>
<dbReference type="EMBL" id="CP084166">
    <property type="protein sequence ID" value="UJG39604.1"/>
    <property type="molecule type" value="Genomic_DNA"/>
</dbReference>
<dbReference type="PANTHER" id="PTHR40697">
    <property type="entry name" value="ACETOIN CATABOLISM PROTEIN X"/>
    <property type="match status" value="1"/>
</dbReference>
<organism evidence="1">
    <name type="scientific">Candidatus Heimdallarchaeum aukensis</name>
    <dbReference type="NCBI Taxonomy" id="2876573"/>
    <lineage>
        <taxon>Archaea</taxon>
        <taxon>Promethearchaeati</taxon>
        <taxon>Candidatus Heimdallarchaeota</taxon>
        <taxon>Candidatus Heimdallarchaeia (ex Rinke et al. 2021) (nom. nud.)</taxon>
        <taxon>Candidatus Heimdallarchaeales</taxon>
        <taxon>Candidatus Heimdallarchaeaceae</taxon>
        <taxon>Candidatus Heimdallarchaeum</taxon>
    </lineage>
</organism>
<dbReference type="Gene3D" id="3.40.50.10330">
    <property type="entry name" value="Probable inorganic polyphosphate/atp-NAD kinase, domain 1"/>
    <property type="match status" value="1"/>
</dbReference>
<dbReference type="GO" id="GO:0006741">
    <property type="term" value="P:NADP+ biosynthetic process"/>
    <property type="evidence" value="ECO:0007669"/>
    <property type="project" value="InterPro"/>
</dbReference>
<dbReference type="InterPro" id="IPR039065">
    <property type="entry name" value="AcoX-like"/>
</dbReference>
<dbReference type="GO" id="GO:0003951">
    <property type="term" value="F:NAD+ kinase activity"/>
    <property type="evidence" value="ECO:0007669"/>
    <property type="project" value="InterPro"/>
</dbReference>
<dbReference type="Pfam" id="PF20143">
    <property type="entry name" value="NAD_kinase_C"/>
    <property type="match status" value="1"/>
</dbReference>
<dbReference type="Proteomes" id="UP001201020">
    <property type="component" value="Chromosome"/>
</dbReference>
<dbReference type="InterPro" id="IPR016064">
    <property type="entry name" value="NAD/diacylglycerol_kinase_sf"/>
</dbReference>
<dbReference type="Pfam" id="PF01513">
    <property type="entry name" value="NAD_kinase"/>
    <property type="match status" value="1"/>
</dbReference>
<dbReference type="InterPro" id="IPR017438">
    <property type="entry name" value="ATP-NAD_kinase_N"/>
</dbReference>
<name>A0A9Y1BJU3_9ARCH</name>
<dbReference type="SUPFAM" id="SSF111331">
    <property type="entry name" value="NAD kinase/diacylglycerol kinase-like"/>
    <property type="match status" value="1"/>
</dbReference>
<evidence type="ECO:0000313" key="1">
    <source>
        <dbReference type="EMBL" id="UJG39604.1"/>
    </source>
</evidence>
<dbReference type="PANTHER" id="PTHR40697:SF2">
    <property type="entry name" value="ATP-NAD KINASE-RELATED"/>
    <property type="match status" value="1"/>
</dbReference>
<dbReference type="PIRSF" id="PIRSF016907">
    <property type="entry name" value="Kin_ATP-NAD"/>
    <property type="match status" value="1"/>
</dbReference>
<accession>A0A9Y1BJU3</accession>
<gene>
    <name evidence="1" type="ORF">K9W45_06960</name>
</gene>
<dbReference type="AlphaFoldDB" id="A0A9Y1BJU3"/>
<dbReference type="InterPro" id="IPR011386">
    <property type="entry name" value="Put_ATP-NAD_kin"/>
</dbReference>
<keyword evidence="1" id="KW-0808">Transferase</keyword>
<dbReference type="InterPro" id="IPR002504">
    <property type="entry name" value="NADK"/>
</dbReference>